<name>A0ABT4YCE4_METRE</name>
<keyword evidence="1" id="KW-1133">Transmembrane helix</keyword>
<protein>
    <recommendedName>
        <fullName evidence="4">Transmembrane protein</fullName>
    </recommendedName>
</protein>
<dbReference type="RefSeq" id="WP_271472450.1">
    <property type="nucleotide sequence ID" value="NZ_JANEWF010000053.1"/>
</dbReference>
<dbReference type="EMBL" id="JANEWF010000053">
    <property type="protein sequence ID" value="MDA8486574.1"/>
    <property type="molecule type" value="Genomic_DNA"/>
</dbReference>
<keyword evidence="1" id="KW-0812">Transmembrane</keyword>
<keyword evidence="3" id="KW-1185">Reference proteome</keyword>
<evidence type="ECO:0000313" key="3">
    <source>
        <dbReference type="Proteomes" id="UP001211689"/>
    </source>
</evidence>
<proteinExistence type="predicted"/>
<dbReference type="Proteomes" id="UP001211689">
    <property type="component" value="Unassembled WGS sequence"/>
</dbReference>
<gene>
    <name evidence="2" type="ORF">NNO07_26195</name>
</gene>
<evidence type="ECO:0000256" key="1">
    <source>
        <dbReference type="SAM" id="Phobius"/>
    </source>
</evidence>
<sequence length="92" mass="9968">MTEENESNRRLSEVRQSPVFRWAQGLQWFGGVMFLLAIGLALFTEVTSAPGGVTLIAAFGALGLLSLVPARFILTVYLMSPDKKGGKGHTRS</sequence>
<accession>A0ABT4YCE4</accession>
<feature type="transmembrane region" description="Helical" evidence="1">
    <location>
        <begin position="25"/>
        <end position="43"/>
    </location>
</feature>
<reference evidence="2 3" key="1">
    <citation type="submission" date="2022-07" db="EMBL/GenBank/DDBJ databases">
        <title>Genome Analysis of Selected Gammaproteobacteria from Nigerian Food snails.</title>
        <authorList>
            <person name="Okafor A.C."/>
        </authorList>
    </citation>
    <scope>NUCLEOTIDE SEQUENCE [LARGE SCALE GENOMIC DNA]</scope>
    <source>
        <strain evidence="2 3">Awg 2</strain>
    </source>
</reference>
<keyword evidence="1" id="KW-0472">Membrane</keyword>
<organism evidence="2 3">
    <name type="scientific">Metapseudomonas resinovorans</name>
    <name type="common">Pseudomonas resinovorans</name>
    <dbReference type="NCBI Taxonomy" id="53412"/>
    <lineage>
        <taxon>Bacteria</taxon>
        <taxon>Pseudomonadati</taxon>
        <taxon>Pseudomonadota</taxon>
        <taxon>Gammaproteobacteria</taxon>
        <taxon>Pseudomonadales</taxon>
        <taxon>Pseudomonadaceae</taxon>
        <taxon>Metapseudomonas</taxon>
    </lineage>
</organism>
<evidence type="ECO:0000313" key="2">
    <source>
        <dbReference type="EMBL" id="MDA8486574.1"/>
    </source>
</evidence>
<evidence type="ECO:0008006" key="4">
    <source>
        <dbReference type="Google" id="ProtNLM"/>
    </source>
</evidence>
<comment type="caution">
    <text evidence="2">The sequence shown here is derived from an EMBL/GenBank/DDBJ whole genome shotgun (WGS) entry which is preliminary data.</text>
</comment>
<feature type="transmembrane region" description="Helical" evidence="1">
    <location>
        <begin position="55"/>
        <end position="79"/>
    </location>
</feature>